<keyword evidence="2" id="KW-1185">Reference proteome</keyword>
<reference evidence="1" key="1">
    <citation type="submission" date="2020-02" db="EMBL/GenBank/DDBJ databases">
        <authorList>
            <person name="Scholz U."/>
            <person name="Mascher M."/>
            <person name="Fiebig A."/>
        </authorList>
    </citation>
    <scope>NUCLEOTIDE SEQUENCE</scope>
</reference>
<protein>
    <submittedName>
        <fullName evidence="1">Uncharacterized protein</fullName>
    </submittedName>
</protein>
<name>A0A7I8L0Q9_SPIIN</name>
<dbReference type="AlphaFoldDB" id="A0A7I8L0Q9"/>
<sequence>MISHVCHHHHLDPTMKTIDPMDATKDMIGETFWVTELTLLDERSSINK</sequence>
<organism evidence="1 2">
    <name type="scientific">Spirodela intermedia</name>
    <name type="common">Intermediate duckweed</name>
    <dbReference type="NCBI Taxonomy" id="51605"/>
    <lineage>
        <taxon>Eukaryota</taxon>
        <taxon>Viridiplantae</taxon>
        <taxon>Streptophyta</taxon>
        <taxon>Embryophyta</taxon>
        <taxon>Tracheophyta</taxon>
        <taxon>Spermatophyta</taxon>
        <taxon>Magnoliopsida</taxon>
        <taxon>Liliopsida</taxon>
        <taxon>Araceae</taxon>
        <taxon>Lemnoideae</taxon>
        <taxon>Spirodela</taxon>
    </lineage>
</organism>
<dbReference type="Proteomes" id="UP000663760">
    <property type="component" value="Chromosome 10"/>
</dbReference>
<gene>
    <name evidence="1" type="ORF">SI8410_10014020</name>
</gene>
<evidence type="ECO:0000313" key="2">
    <source>
        <dbReference type="Proteomes" id="UP000663760"/>
    </source>
</evidence>
<proteinExistence type="predicted"/>
<evidence type="ECO:0000313" key="1">
    <source>
        <dbReference type="EMBL" id="CAA7403342.1"/>
    </source>
</evidence>
<accession>A0A7I8L0Q9</accession>
<dbReference type="EMBL" id="LR746273">
    <property type="protein sequence ID" value="CAA7403342.1"/>
    <property type="molecule type" value="Genomic_DNA"/>
</dbReference>